<sequence>MPDSPSRRAPFRAGLAAALAGLLLCAAFSLGAYAADVESIGHVSRAQGLSFAVRGANLRALERNSLVGRDDVLKTGPGSRLEIVLLDETRLALGADTVFGVERYGLGRRGGGVLFKLDKGSFRLVTGGMEATREVAFEVATPLGVVGVLGADFWAGLLLEGELDVLLVSGKGVSVVTDGGRTEITRPMEGLSLSSRAAPPPAPSMWSPDRRERALRTVAFGK</sequence>
<evidence type="ECO:0000259" key="3">
    <source>
        <dbReference type="Pfam" id="PF04773"/>
    </source>
</evidence>
<evidence type="ECO:0000256" key="1">
    <source>
        <dbReference type="ARBA" id="ARBA00023014"/>
    </source>
</evidence>
<dbReference type="InterPro" id="IPR006860">
    <property type="entry name" value="FecR"/>
</dbReference>
<dbReference type="PROSITE" id="PS51318">
    <property type="entry name" value="TAT"/>
    <property type="match status" value="1"/>
</dbReference>
<dbReference type="EMBL" id="FZOC01000002">
    <property type="protein sequence ID" value="SNR77333.1"/>
    <property type="molecule type" value="Genomic_DNA"/>
</dbReference>
<keyword evidence="2" id="KW-0732">Signal</keyword>
<evidence type="ECO:0000313" key="5">
    <source>
        <dbReference type="Proteomes" id="UP000198324"/>
    </source>
</evidence>
<feature type="chain" id="PRO_5012195818" evidence="2">
    <location>
        <begin position="35"/>
        <end position="222"/>
    </location>
</feature>
<dbReference type="Pfam" id="PF04773">
    <property type="entry name" value="FecR"/>
    <property type="match status" value="1"/>
</dbReference>
<gene>
    <name evidence="4" type="ORF">SAMN04488503_1177</name>
</gene>
<evidence type="ECO:0000256" key="2">
    <source>
        <dbReference type="SAM" id="SignalP"/>
    </source>
</evidence>
<dbReference type="InterPro" id="IPR006311">
    <property type="entry name" value="TAT_signal"/>
</dbReference>
<dbReference type="OrthoDB" id="7028389at2"/>
<dbReference type="AlphaFoldDB" id="A0A238Z394"/>
<name>A0A238Z394_9BACT</name>
<feature type="domain" description="FecR protein" evidence="3">
    <location>
        <begin position="71"/>
        <end position="170"/>
    </location>
</feature>
<accession>A0A238Z394</accession>
<dbReference type="PANTHER" id="PTHR38731">
    <property type="entry name" value="LIPL45-RELATED LIPOPROTEIN-RELATED"/>
    <property type="match status" value="1"/>
</dbReference>
<keyword evidence="5" id="KW-1185">Reference proteome</keyword>
<keyword evidence="1" id="KW-0479">Metal-binding</keyword>
<dbReference type="RefSeq" id="WP_089272683.1">
    <property type="nucleotide sequence ID" value="NZ_FZOC01000002.1"/>
</dbReference>
<protein>
    <submittedName>
        <fullName evidence="4">FecR family protein</fullName>
    </submittedName>
</protein>
<dbReference type="GO" id="GO:0051536">
    <property type="term" value="F:iron-sulfur cluster binding"/>
    <property type="evidence" value="ECO:0007669"/>
    <property type="project" value="UniProtKB-KW"/>
</dbReference>
<proteinExistence type="predicted"/>
<reference evidence="4 5" key="1">
    <citation type="submission" date="2017-06" db="EMBL/GenBank/DDBJ databases">
        <authorList>
            <person name="Kim H.J."/>
            <person name="Triplett B.A."/>
        </authorList>
    </citation>
    <scope>NUCLEOTIDE SEQUENCE [LARGE SCALE GENOMIC DNA]</scope>
    <source>
        <strain evidence="4 5">DSM 13116</strain>
    </source>
</reference>
<keyword evidence="1" id="KW-0408">Iron</keyword>
<feature type="signal peptide" evidence="2">
    <location>
        <begin position="1"/>
        <end position="34"/>
    </location>
</feature>
<evidence type="ECO:0000313" key="4">
    <source>
        <dbReference type="EMBL" id="SNR77333.1"/>
    </source>
</evidence>
<dbReference type="Proteomes" id="UP000198324">
    <property type="component" value="Unassembled WGS sequence"/>
</dbReference>
<keyword evidence="1" id="KW-0411">Iron-sulfur</keyword>
<organism evidence="4 5">
    <name type="scientific">Humidesulfovibrio mexicanus</name>
    <dbReference type="NCBI Taxonomy" id="147047"/>
    <lineage>
        <taxon>Bacteria</taxon>
        <taxon>Pseudomonadati</taxon>
        <taxon>Thermodesulfobacteriota</taxon>
        <taxon>Desulfovibrionia</taxon>
        <taxon>Desulfovibrionales</taxon>
        <taxon>Desulfovibrionaceae</taxon>
        <taxon>Humidesulfovibrio</taxon>
    </lineage>
</organism>